<proteinExistence type="predicted"/>
<evidence type="ECO:0008006" key="3">
    <source>
        <dbReference type="Google" id="ProtNLM"/>
    </source>
</evidence>
<dbReference type="PANTHER" id="PTHR39338:SF5">
    <property type="entry name" value="BLR6139 PROTEIN"/>
    <property type="match status" value="1"/>
</dbReference>
<evidence type="ECO:0000313" key="1">
    <source>
        <dbReference type="EMBL" id="CEO88051.1"/>
    </source>
</evidence>
<keyword evidence="2" id="KW-1185">Reference proteome</keyword>
<dbReference type="AlphaFoldDB" id="A0A0B7MJ87"/>
<evidence type="ECO:0000313" key="2">
    <source>
        <dbReference type="Proteomes" id="UP000046155"/>
    </source>
</evidence>
<organism evidence="1 2">
    <name type="scientific">Syntrophaceticus schinkii</name>
    <dbReference type="NCBI Taxonomy" id="499207"/>
    <lineage>
        <taxon>Bacteria</taxon>
        <taxon>Bacillati</taxon>
        <taxon>Bacillota</taxon>
        <taxon>Clostridia</taxon>
        <taxon>Thermoanaerobacterales</taxon>
        <taxon>Thermoanaerobacterales Family III. Incertae Sedis</taxon>
        <taxon>Syntrophaceticus</taxon>
    </lineage>
</organism>
<dbReference type="EMBL" id="CDRZ01000049">
    <property type="protein sequence ID" value="CEO88051.1"/>
    <property type="molecule type" value="Genomic_DNA"/>
</dbReference>
<accession>A0A0B7MJ87</accession>
<dbReference type="Pfam" id="PF05762">
    <property type="entry name" value="VWA_CoxE"/>
    <property type="match status" value="1"/>
</dbReference>
<name>A0A0B7MJ87_9FIRM</name>
<dbReference type="OrthoDB" id="9790469at2"/>
<reference evidence="2" key="1">
    <citation type="submission" date="2015-01" db="EMBL/GenBank/DDBJ databases">
        <authorList>
            <person name="Manzoor Shahid"/>
            <person name="Zubair Saima"/>
        </authorList>
    </citation>
    <scope>NUCLEOTIDE SEQUENCE [LARGE SCALE GENOMIC DNA]</scope>
    <source>
        <strain evidence="2">Sp3</strain>
    </source>
</reference>
<sequence length="95" mass="11507">MVEYFAILQKKYLPIISPQCTLIILGDARNNYNRDEQEYLQKIEEHVRRIVWFNPQPREAWNTEDSIMNIYAPYCRQVFECRNLKQLEEVIEAIL</sequence>
<dbReference type="RefSeq" id="WP_044664293.1">
    <property type="nucleotide sequence ID" value="NZ_CDRZ01000049.1"/>
</dbReference>
<dbReference type="InterPro" id="IPR008912">
    <property type="entry name" value="Uncharacterised_CoxE"/>
</dbReference>
<dbReference type="Proteomes" id="UP000046155">
    <property type="component" value="Unassembled WGS sequence"/>
</dbReference>
<dbReference type="PANTHER" id="PTHR39338">
    <property type="entry name" value="BLL5662 PROTEIN-RELATED"/>
    <property type="match status" value="1"/>
</dbReference>
<gene>
    <name evidence="1" type="ORF">SSCH_1420001</name>
</gene>
<protein>
    <recommendedName>
        <fullName evidence="3">VWA containing CoxE family protein</fullName>
    </recommendedName>
</protein>